<dbReference type="Gene3D" id="1.25.40.20">
    <property type="entry name" value="Ankyrin repeat-containing domain"/>
    <property type="match status" value="3"/>
</dbReference>
<reference evidence="5 6" key="1">
    <citation type="journal article" date="2018" name="New Phytol.">
        <title>Phylogenomics of Endogonaceae and evolution of mycorrhizas within Mucoromycota.</title>
        <authorList>
            <person name="Chang Y."/>
            <person name="Desiro A."/>
            <person name="Na H."/>
            <person name="Sandor L."/>
            <person name="Lipzen A."/>
            <person name="Clum A."/>
            <person name="Barry K."/>
            <person name="Grigoriev I.V."/>
            <person name="Martin F.M."/>
            <person name="Stajich J.E."/>
            <person name="Smith M.E."/>
            <person name="Bonito G."/>
            <person name="Spatafora J.W."/>
        </authorList>
    </citation>
    <scope>NUCLEOTIDE SEQUENCE [LARGE SCALE GENOMIC DNA]</scope>
    <source>
        <strain evidence="5 6">AD002</strain>
    </source>
</reference>
<feature type="region of interest" description="Disordered" evidence="4">
    <location>
        <begin position="1"/>
        <end position="42"/>
    </location>
</feature>
<keyword evidence="1" id="KW-0677">Repeat</keyword>
<dbReference type="Pfam" id="PF12796">
    <property type="entry name" value="Ank_2"/>
    <property type="match status" value="2"/>
</dbReference>
<evidence type="ECO:0000313" key="6">
    <source>
        <dbReference type="Proteomes" id="UP000274822"/>
    </source>
</evidence>
<dbReference type="InterPro" id="IPR002110">
    <property type="entry name" value="Ankyrin_rpt"/>
</dbReference>
<dbReference type="Pfam" id="PF00023">
    <property type="entry name" value="Ank"/>
    <property type="match status" value="1"/>
</dbReference>
<feature type="repeat" description="ANK" evidence="3">
    <location>
        <begin position="310"/>
        <end position="342"/>
    </location>
</feature>
<dbReference type="PANTHER" id="PTHR24198:SF165">
    <property type="entry name" value="ANKYRIN REPEAT-CONTAINING PROTEIN-RELATED"/>
    <property type="match status" value="1"/>
</dbReference>
<dbReference type="EMBL" id="RBNJ01001797">
    <property type="protein sequence ID" value="RUS32763.1"/>
    <property type="molecule type" value="Genomic_DNA"/>
</dbReference>
<accession>A0A433QSK4</accession>
<dbReference type="PROSITE" id="PS50297">
    <property type="entry name" value="ANK_REP_REGION"/>
    <property type="match status" value="2"/>
</dbReference>
<feature type="repeat" description="ANK" evidence="3">
    <location>
        <begin position="209"/>
        <end position="241"/>
    </location>
</feature>
<comment type="caution">
    <text evidence="5">The sequence shown here is derived from an EMBL/GenBank/DDBJ whole genome shotgun (WGS) entry which is preliminary data.</text>
</comment>
<evidence type="ECO:0000256" key="2">
    <source>
        <dbReference type="ARBA" id="ARBA00023043"/>
    </source>
</evidence>
<feature type="repeat" description="ANK" evidence="3">
    <location>
        <begin position="176"/>
        <end position="208"/>
    </location>
</feature>
<dbReference type="InterPro" id="IPR036770">
    <property type="entry name" value="Ankyrin_rpt-contain_sf"/>
</dbReference>
<feature type="repeat" description="ANK" evidence="3">
    <location>
        <begin position="140"/>
        <end position="173"/>
    </location>
</feature>
<dbReference type="AlphaFoldDB" id="A0A433QSK4"/>
<evidence type="ECO:0000313" key="5">
    <source>
        <dbReference type="EMBL" id="RUS32763.1"/>
    </source>
</evidence>
<proteinExistence type="predicted"/>
<name>A0A433QSK4_9FUNG</name>
<sequence>MARNQHPPPQNGPSPQGPSPQVPPPPQHGQNLNVSGVNGPAFAGETSIGDNANFQYNNLVLQLQNNPIHATGPAHKRLERYALEFGFDFQKDNPRLRRNFITPAEIILHVCVVLGDIEVVKLLVEDGGEYEIYVDATLPNGWTPLHNAVLCGMVDVVSLLVFELDADVDKTTQDDDSLTALHIAARYDRAKIATVIGEANANVEAKSKSNLTPLHVAAIWGNAEVAAAIVKLNANQYAATAPRNWTPMHWAAFKGHADALREIARVSGTDVNVKAVDGWTPLHLAAAAGHTKAVGVLVMLHAKVNAKDENGLTPLSLAKMKGHKEVARVLKHHGGVVRSIRDTFRT</sequence>
<dbReference type="Proteomes" id="UP000274822">
    <property type="component" value="Unassembled WGS sequence"/>
</dbReference>
<dbReference type="SUPFAM" id="SSF48403">
    <property type="entry name" value="Ankyrin repeat"/>
    <property type="match status" value="1"/>
</dbReference>
<dbReference type="PROSITE" id="PS50088">
    <property type="entry name" value="ANK_REPEAT"/>
    <property type="match status" value="5"/>
</dbReference>
<protein>
    <submittedName>
        <fullName evidence="5">Ankyrin repeat-containing domain protein</fullName>
    </submittedName>
</protein>
<dbReference type="SMART" id="SM00248">
    <property type="entry name" value="ANK"/>
    <property type="match status" value="7"/>
</dbReference>
<evidence type="ECO:0000256" key="4">
    <source>
        <dbReference type="SAM" id="MobiDB-lite"/>
    </source>
</evidence>
<evidence type="ECO:0000256" key="3">
    <source>
        <dbReference type="PROSITE-ProRule" id="PRU00023"/>
    </source>
</evidence>
<dbReference type="GO" id="GO:0005737">
    <property type="term" value="C:cytoplasm"/>
    <property type="evidence" value="ECO:0007669"/>
    <property type="project" value="TreeGrafter"/>
</dbReference>
<feature type="compositionally biased region" description="Pro residues" evidence="4">
    <location>
        <begin position="1"/>
        <end position="27"/>
    </location>
</feature>
<keyword evidence="2 3" id="KW-0040">ANK repeat</keyword>
<organism evidence="5 6">
    <name type="scientific">Jimgerdemannia flammicorona</name>
    <dbReference type="NCBI Taxonomy" id="994334"/>
    <lineage>
        <taxon>Eukaryota</taxon>
        <taxon>Fungi</taxon>
        <taxon>Fungi incertae sedis</taxon>
        <taxon>Mucoromycota</taxon>
        <taxon>Mucoromycotina</taxon>
        <taxon>Endogonomycetes</taxon>
        <taxon>Endogonales</taxon>
        <taxon>Endogonaceae</taxon>
        <taxon>Jimgerdemannia</taxon>
    </lineage>
</organism>
<evidence type="ECO:0000256" key="1">
    <source>
        <dbReference type="ARBA" id="ARBA00022737"/>
    </source>
</evidence>
<keyword evidence="6" id="KW-1185">Reference proteome</keyword>
<gene>
    <name evidence="5" type="ORF">BC938DRAFT_474380</name>
</gene>
<feature type="repeat" description="ANK" evidence="3">
    <location>
        <begin position="277"/>
        <end position="309"/>
    </location>
</feature>
<dbReference type="PANTHER" id="PTHR24198">
    <property type="entry name" value="ANKYRIN REPEAT AND PROTEIN KINASE DOMAIN-CONTAINING PROTEIN"/>
    <property type="match status" value="1"/>
</dbReference>